<dbReference type="InterPro" id="IPR003690">
    <property type="entry name" value="MTERF"/>
</dbReference>
<reference evidence="9" key="1">
    <citation type="submission" date="2022-02" db="EMBL/GenBank/DDBJ databases">
        <title>Atlantic sturgeon de novo genome assembly.</title>
        <authorList>
            <person name="Stock M."/>
            <person name="Klopp C."/>
            <person name="Guiguen Y."/>
            <person name="Cabau C."/>
            <person name="Parinello H."/>
            <person name="Santidrian Yebra-Pimentel E."/>
            <person name="Kuhl H."/>
            <person name="Dirks R.P."/>
            <person name="Guessner J."/>
            <person name="Wuertz S."/>
            <person name="Du K."/>
            <person name="Schartl M."/>
        </authorList>
    </citation>
    <scope>NUCLEOTIDE SEQUENCE</scope>
    <source>
        <strain evidence="9">STURGEONOMICS-FGT-2020</strain>
        <tissue evidence="9">Whole blood</tissue>
    </source>
</reference>
<dbReference type="FunFam" id="1.25.70.10:FF:000002">
    <property type="entry name" value="transcription termination factor 3, mitochondrial"/>
    <property type="match status" value="1"/>
</dbReference>
<evidence type="ECO:0000256" key="6">
    <source>
        <dbReference type="ARBA" id="ARBA00023163"/>
    </source>
</evidence>
<dbReference type="GO" id="GO:0006390">
    <property type="term" value="P:mitochondrial transcription"/>
    <property type="evidence" value="ECO:0007669"/>
    <property type="project" value="TreeGrafter"/>
</dbReference>
<dbReference type="EMBL" id="JAGXEW010000004">
    <property type="protein sequence ID" value="KAK1172593.1"/>
    <property type="molecule type" value="Genomic_DNA"/>
</dbReference>
<dbReference type="PANTHER" id="PTHR13068:SF194">
    <property type="entry name" value="TRANSCRIPTION TERMINATION FACTOR 3, MITOCHONDRIAL"/>
    <property type="match status" value="1"/>
</dbReference>
<evidence type="ECO:0000256" key="2">
    <source>
        <dbReference type="ARBA" id="ARBA00007692"/>
    </source>
</evidence>
<dbReference type="InterPro" id="IPR038538">
    <property type="entry name" value="MTERF_sf"/>
</dbReference>
<dbReference type="SMART" id="SM00733">
    <property type="entry name" value="Mterf"/>
    <property type="match status" value="6"/>
</dbReference>
<sequence>MASFGYQFYRQCSLLRVSSLVASLHTLRIQHAVQPLVPVYSLPASSSSHKHSWVIPERCRWKTCRFSSTGSAVQPQDKNNQDGLQNSLLPYEGQNQQKATVLGSAVTDSQLVDLESASPLSPFEEISDEEALQIAAQPQLPPASVTLRDYVDQSETLSKLVLLGVDLSKLEQRPNVGNMLLRLDFETDIKEKLFFLKKVGVEESHLGHFITKNPFILRESMENLQDRVSYLESKKFSSTAVARMVSKAPYLLNFSVERLDNRLGFFQKELGLNVQKTMDLVTRLPRLLTGSLEPVKENLKVCQTELGFKENEVRHIVTRIPKLLTASKKKLTGIFDYLHNTMGIPHNLIVKFPQALNAKLLRIKERHLFLKHLGRAQYDPAEPNYISLDRLVSLPDEVFCTEIALASLNDFEMFQKTL</sequence>
<dbReference type="GO" id="GO:0061668">
    <property type="term" value="P:mitochondrial ribosome assembly"/>
    <property type="evidence" value="ECO:0007669"/>
    <property type="project" value="TreeGrafter"/>
</dbReference>
<evidence type="ECO:0000256" key="5">
    <source>
        <dbReference type="ARBA" id="ARBA00023128"/>
    </source>
</evidence>
<evidence type="ECO:0000256" key="1">
    <source>
        <dbReference type="ARBA" id="ARBA00004173"/>
    </source>
</evidence>
<protein>
    <recommendedName>
        <fullName evidence="7">Transcription termination factor 3, mitochondrial</fullName>
    </recommendedName>
    <alternativeName>
        <fullName evidence="8">mTERF domain-containing protein 1, mitochondrial</fullName>
    </alternativeName>
</protein>
<evidence type="ECO:0000256" key="7">
    <source>
        <dbReference type="ARBA" id="ARBA00071275"/>
    </source>
</evidence>
<dbReference type="GO" id="GO:0006355">
    <property type="term" value="P:regulation of DNA-templated transcription"/>
    <property type="evidence" value="ECO:0007669"/>
    <property type="project" value="UniProtKB-ARBA"/>
</dbReference>
<dbReference type="Proteomes" id="UP001230051">
    <property type="component" value="Unassembled WGS sequence"/>
</dbReference>
<keyword evidence="4" id="KW-0805">Transcription regulation</keyword>
<name>A0AAD8GDX2_ACIOX</name>
<dbReference type="PANTHER" id="PTHR13068">
    <property type="entry name" value="CGI-12 PROTEIN-RELATED"/>
    <property type="match status" value="1"/>
</dbReference>
<accession>A0AAD8GDX2</accession>
<comment type="caution">
    <text evidence="9">The sequence shown here is derived from an EMBL/GenBank/DDBJ whole genome shotgun (WGS) entry which is preliminary data.</text>
</comment>
<dbReference type="GO" id="GO:0003676">
    <property type="term" value="F:nucleic acid binding"/>
    <property type="evidence" value="ECO:0007669"/>
    <property type="project" value="InterPro"/>
</dbReference>
<gene>
    <name evidence="9" type="primary">MTERF3</name>
    <name evidence="9" type="ORF">AOXY_G5212</name>
</gene>
<dbReference type="GO" id="GO:0005739">
    <property type="term" value="C:mitochondrion"/>
    <property type="evidence" value="ECO:0007669"/>
    <property type="project" value="UniProtKB-SubCell"/>
</dbReference>
<evidence type="ECO:0000313" key="10">
    <source>
        <dbReference type="Proteomes" id="UP001230051"/>
    </source>
</evidence>
<dbReference type="Gene3D" id="1.25.70.10">
    <property type="entry name" value="Transcription termination factor 3, mitochondrial"/>
    <property type="match status" value="1"/>
</dbReference>
<comment type="similarity">
    <text evidence="2">Belongs to the mTERF family.</text>
</comment>
<keyword evidence="10" id="KW-1185">Reference proteome</keyword>
<organism evidence="9 10">
    <name type="scientific">Acipenser oxyrinchus oxyrinchus</name>
    <dbReference type="NCBI Taxonomy" id="40147"/>
    <lineage>
        <taxon>Eukaryota</taxon>
        <taxon>Metazoa</taxon>
        <taxon>Chordata</taxon>
        <taxon>Craniata</taxon>
        <taxon>Vertebrata</taxon>
        <taxon>Euteleostomi</taxon>
        <taxon>Actinopterygii</taxon>
        <taxon>Chondrostei</taxon>
        <taxon>Acipenseriformes</taxon>
        <taxon>Acipenseridae</taxon>
        <taxon>Acipenser</taxon>
    </lineage>
</organism>
<proteinExistence type="inferred from homology"/>
<keyword evidence="6" id="KW-0804">Transcription</keyword>
<keyword evidence="5" id="KW-0496">Mitochondrion</keyword>
<evidence type="ECO:0000313" key="9">
    <source>
        <dbReference type="EMBL" id="KAK1172593.1"/>
    </source>
</evidence>
<dbReference type="Pfam" id="PF02536">
    <property type="entry name" value="mTERF"/>
    <property type="match status" value="1"/>
</dbReference>
<evidence type="ECO:0000256" key="4">
    <source>
        <dbReference type="ARBA" id="ARBA00023015"/>
    </source>
</evidence>
<dbReference type="AlphaFoldDB" id="A0AAD8GDX2"/>
<comment type="subcellular location">
    <subcellularLocation>
        <location evidence="1">Mitochondrion</location>
    </subcellularLocation>
</comment>
<evidence type="ECO:0000256" key="3">
    <source>
        <dbReference type="ARBA" id="ARBA00022946"/>
    </source>
</evidence>
<evidence type="ECO:0000256" key="8">
    <source>
        <dbReference type="ARBA" id="ARBA00081775"/>
    </source>
</evidence>
<keyword evidence="3" id="KW-0809">Transit peptide</keyword>